<dbReference type="EMBL" id="PGOL01006556">
    <property type="protein sequence ID" value="PKI33577.1"/>
    <property type="molecule type" value="Genomic_DNA"/>
</dbReference>
<keyword evidence="3" id="KW-1185">Reference proteome</keyword>
<dbReference type="AlphaFoldDB" id="A0A2I0HPB9"/>
<name>A0A2I0HPB9_PUNGR</name>
<dbReference type="Proteomes" id="UP000233551">
    <property type="component" value="Unassembled WGS sequence"/>
</dbReference>
<evidence type="ECO:0000313" key="3">
    <source>
        <dbReference type="Proteomes" id="UP000233551"/>
    </source>
</evidence>
<accession>A0A2I0HPB9</accession>
<protein>
    <submittedName>
        <fullName evidence="2">Uncharacterized protein</fullName>
    </submittedName>
</protein>
<reference evidence="2 3" key="1">
    <citation type="submission" date="2017-11" db="EMBL/GenBank/DDBJ databases">
        <title>De-novo sequencing of pomegranate (Punica granatum L.) genome.</title>
        <authorList>
            <person name="Akparov Z."/>
            <person name="Amiraslanov A."/>
            <person name="Hajiyeva S."/>
            <person name="Abbasov M."/>
            <person name="Kaur K."/>
            <person name="Hamwieh A."/>
            <person name="Solovyev V."/>
            <person name="Salamov A."/>
            <person name="Braich B."/>
            <person name="Kosarev P."/>
            <person name="Mahmoud A."/>
            <person name="Hajiyev E."/>
            <person name="Babayeva S."/>
            <person name="Izzatullayeva V."/>
            <person name="Mammadov A."/>
            <person name="Mammadov A."/>
            <person name="Sharifova S."/>
            <person name="Ojaghi J."/>
            <person name="Eynullazada K."/>
            <person name="Bayramov B."/>
            <person name="Abdulazimova A."/>
            <person name="Shahmuradov I."/>
        </authorList>
    </citation>
    <scope>NUCLEOTIDE SEQUENCE [LARGE SCALE GENOMIC DNA]</scope>
    <source>
        <strain evidence="3">cv. AG2017</strain>
        <tissue evidence="2">Leaf</tissue>
    </source>
</reference>
<feature type="region of interest" description="Disordered" evidence="1">
    <location>
        <begin position="44"/>
        <end position="68"/>
    </location>
</feature>
<gene>
    <name evidence="2" type="ORF">CRG98_046033</name>
</gene>
<evidence type="ECO:0000313" key="2">
    <source>
        <dbReference type="EMBL" id="PKI33577.1"/>
    </source>
</evidence>
<organism evidence="2 3">
    <name type="scientific">Punica granatum</name>
    <name type="common">Pomegranate</name>
    <dbReference type="NCBI Taxonomy" id="22663"/>
    <lineage>
        <taxon>Eukaryota</taxon>
        <taxon>Viridiplantae</taxon>
        <taxon>Streptophyta</taxon>
        <taxon>Embryophyta</taxon>
        <taxon>Tracheophyta</taxon>
        <taxon>Spermatophyta</taxon>
        <taxon>Magnoliopsida</taxon>
        <taxon>eudicotyledons</taxon>
        <taxon>Gunneridae</taxon>
        <taxon>Pentapetalae</taxon>
        <taxon>rosids</taxon>
        <taxon>malvids</taxon>
        <taxon>Myrtales</taxon>
        <taxon>Lythraceae</taxon>
        <taxon>Punica</taxon>
    </lineage>
</organism>
<evidence type="ECO:0000256" key="1">
    <source>
        <dbReference type="SAM" id="MobiDB-lite"/>
    </source>
</evidence>
<feature type="compositionally biased region" description="Basic and acidic residues" evidence="1">
    <location>
        <begin position="52"/>
        <end position="61"/>
    </location>
</feature>
<comment type="caution">
    <text evidence="2">The sequence shown here is derived from an EMBL/GenBank/DDBJ whole genome shotgun (WGS) entry which is preliminary data.</text>
</comment>
<sequence length="122" mass="13549">MNLDECTDENYYLVEDTLKPSIGSIDIQALSEGAISKTTDHRVLPTGQANRSSRDVTRPEPTDATCSVPNRSLYSRAIAVNGALEILQALVEDGSGDLYKNRKFIVVRDFPVGWDHERQDLP</sequence>
<proteinExistence type="predicted"/>